<reference evidence="7 8" key="1">
    <citation type="submission" date="2024-01" db="EMBL/GenBank/DDBJ databases">
        <title>The genomes of 5 underutilized Papilionoideae crops provide insights into root nodulation and disease resistanc.</title>
        <authorList>
            <person name="Jiang F."/>
        </authorList>
    </citation>
    <scope>NUCLEOTIDE SEQUENCE [LARGE SCALE GENOMIC DNA]</scope>
    <source>
        <strain evidence="7">DUOXIRENSHENG_FW03</strain>
        <tissue evidence="7">Leaves</tissue>
    </source>
</reference>
<feature type="transmembrane region" description="Helical" evidence="6">
    <location>
        <begin position="90"/>
        <end position="116"/>
    </location>
</feature>
<comment type="caution">
    <text evidence="7">The sequence shown here is derived from an EMBL/GenBank/DDBJ whole genome shotgun (WGS) entry which is preliminary data.</text>
</comment>
<evidence type="ECO:0000313" key="8">
    <source>
        <dbReference type="Proteomes" id="UP001386955"/>
    </source>
</evidence>
<accession>A0AAN9SLX9</accession>
<keyword evidence="5 6" id="KW-0472">Membrane</keyword>
<dbReference type="InterPro" id="IPR044991">
    <property type="entry name" value="TET_plant"/>
</dbReference>
<gene>
    <name evidence="7" type="ORF">VNO78_10211</name>
</gene>
<sequence>MIYVAEREISEGGRRSVEKMGVSNKMTAVVNLVGMVASIPIIGSGIWVASKAEKECVANFRWPIIIMGVLILMVSLAGFVGAYWNKQPLLALYLFSMALLILLLLLLLVFAFIVTLPYGSHHVPARAYKEYSLHSFSSWLRNHVTDSSTWLKIRPCLVASHPCSMLTHYSFTADQFFLSPLSPLQSGCCKPPTACGYNYVSPVIWTNPVNPMSDPDCYLWNNDPNQLCYNCSACKAGLLGNLTKEWRKANIILIVAVVVLICVYVIACSAFRNAQTEDLFNRYKQGWV</sequence>
<name>A0AAN9SLX9_PSOTE</name>
<dbReference type="PANTHER" id="PTHR32191">
    <property type="entry name" value="TETRASPANIN-8-RELATED"/>
    <property type="match status" value="1"/>
</dbReference>
<keyword evidence="4 6" id="KW-1133">Transmembrane helix</keyword>
<keyword evidence="8" id="KW-1185">Reference proteome</keyword>
<dbReference type="AlphaFoldDB" id="A0AAN9SLX9"/>
<evidence type="ECO:0000256" key="5">
    <source>
        <dbReference type="ARBA" id="ARBA00023136"/>
    </source>
</evidence>
<dbReference type="GO" id="GO:0016020">
    <property type="term" value="C:membrane"/>
    <property type="evidence" value="ECO:0007669"/>
    <property type="project" value="UniProtKB-SubCell"/>
</dbReference>
<organism evidence="7 8">
    <name type="scientific">Psophocarpus tetragonolobus</name>
    <name type="common">Winged bean</name>
    <name type="synonym">Dolichos tetragonolobus</name>
    <dbReference type="NCBI Taxonomy" id="3891"/>
    <lineage>
        <taxon>Eukaryota</taxon>
        <taxon>Viridiplantae</taxon>
        <taxon>Streptophyta</taxon>
        <taxon>Embryophyta</taxon>
        <taxon>Tracheophyta</taxon>
        <taxon>Spermatophyta</taxon>
        <taxon>Magnoliopsida</taxon>
        <taxon>eudicotyledons</taxon>
        <taxon>Gunneridae</taxon>
        <taxon>Pentapetalae</taxon>
        <taxon>rosids</taxon>
        <taxon>fabids</taxon>
        <taxon>Fabales</taxon>
        <taxon>Fabaceae</taxon>
        <taxon>Papilionoideae</taxon>
        <taxon>50 kb inversion clade</taxon>
        <taxon>NPAAA clade</taxon>
        <taxon>indigoferoid/millettioid clade</taxon>
        <taxon>Phaseoleae</taxon>
        <taxon>Psophocarpus</taxon>
    </lineage>
</organism>
<feature type="transmembrane region" description="Helical" evidence="6">
    <location>
        <begin position="251"/>
        <end position="272"/>
    </location>
</feature>
<feature type="transmembrane region" description="Helical" evidence="6">
    <location>
        <begin position="62"/>
        <end position="84"/>
    </location>
</feature>
<protein>
    <recommendedName>
        <fullName evidence="9">Tetraspanin-2</fullName>
    </recommendedName>
</protein>
<comment type="similarity">
    <text evidence="2">Belongs to the tetraspanin (TM4SF) family.</text>
</comment>
<evidence type="ECO:0000256" key="4">
    <source>
        <dbReference type="ARBA" id="ARBA00022989"/>
    </source>
</evidence>
<evidence type="ECO:0000256" key="2">
    <source>
        <dbReference type="ARBA" id="ARBA00006840"/>
    </source>
</evidence>
<evidence type="ECO:0000256" key="3">
    <source>
        <dbReference type="ARBA" id="ARBA00022692"/>
    </source>
</evidence>
<keyword evidence="3 6" id="KW-0812">Transmembrane</keyword>
<dbReference type="Pfam" id="PF00335">
    <property type="entry name" value="Tetraspanin"/>
    <property type="match status" value="1"/>
</dbReference>
<comment type="subcellular location">
    <subcellularLocation>
        <location evidence="1">Membrane</location>
        <topology evidence="1">Multi-pass membrane protein</topology>
    </subcellularLocation>
</comment>
<evidence type="ECO:0000256" key="1">
    <source>
        <dbReference type="ARBA" id="ARBA00004141"/>
    </source>
</evidence>
<dbReference type="InterPro" id="IPR018499">
    <property type="entry name" value="Tetraspanin/Peripherin"/>
</dbReference>
<dbReference type="EMBL" id="JAYMYS010000003">
    <property type="protein sequence ID" value="KAK7399036.1"/>
    <property type="molecule type" value="Genomic_DNA"/>
</dbReference>
<dbReference type="PRINTS" id="PR00259">
    <property type="entry name" value="TMFOUR"/>
</dbReference>
<evidence type="ECO:0000256" key="6">
    <source>
        <dbReference type="SAM" id="Phobius"/>
    </source>
</evidence>
<dbReference type="Proteomes" id="UP001386955">
    <property type="component" value="Unassembled WGS sequence"/>
</dbReference>
<evidence type="ECO:0008006" key="9">
    <source>
        <dbReference type="Google" id="ProtNLM"/>
    </source>
</evidence>
<dbReference type="GO" id="GO:0009734">
    <property type="term" value="P:auxin-activated signaling pathway"/>
    <property type="evidence" value="ECO:0007669"/>
    <property type="project" value="InterPro"/>
</dbReference>
<feature type="transmembrane region" description="Helical" evidence="6">
    <location>
        <begin position="28"/>
        <end position="50"/>
    </location>
</feature>
<evidence type="ECO:0000313" key="7">
    <source>
        <dbReference type="EMBL" id="KAK7399036.1"/>
    </source>
</evidence>
<proteinExistence type="inferred from homology"/>